<proteinExistence type="predicted"/>
<feature type="domain" description="SAF" evidence="1">
    <location>
        <begin position="1"/>
        <end position="61"/>
    </location>
</feature>
<sequence length="253" mass="26982">MVVAKTDIPPKTKITPEMVEETKVPPEYVQPGAVMDLQSVIGIVVREHIVPGEQITERRLVRESKVVGFTGIIPRDKRALTVMVNEVSGVAGFIKPGDYVDVIATFDQATVGDNVSQLMLQNVLVLAANRNAEDGVTADANKQGAKEAVKTSTVTLAVTPDEAAKLTLVHEKGKINLALRPYLPLNGIEITNVITPKDLVGMQVSPNNPPASRNDYAAPQPVYITSEPNLPAPSGGPGVSVIRGTKVETIPLN</sequence>
<protein>
    <recommendedName>
        <fullName evidence="1">SAF domain-containing protein</fullName>
    </recommendedName>
</protein>
<dbReference type="Pfam" id="PF16976">
    <property type="entry name" value="RcpC"/>
    <property type="match status" value="1"/>
</dbReference>
<dbReference type="SMART" id="SM00858">
    <property type="entry name" value="SAF"/>
    <property type="match status" value="1"/>
</dbReference>
<evidence type="ECO:0000259" key="1">
    <source>
        <dbReference type="SMART" id="SM00858"/>
    </source>
</evidence>
<dbReference type="NCBIfam" id="TIGR03177">
    <property type="entry name" value="pilus_cpaB"/>
    <property type="match status" value="1"/>
</dbReference>
<accession>A0A645GGY4</accession>
<dbReference type="CDD" id="cd11614">
    <property type="entry name" value="SAF_CpaB_FlgA_like"/>
    <property type="match status" value="1"/>
</dbReference>
<dbReference type="InterPro" id="IPR031571">
    <property type="entry name" value="RcpC_dom"/>
</dbReference>
<comment type="caution">
    <text evidence="2">The sequence shown here is derived from an EMBL/GenBank/DDBJ whole genome shotgun (WGS) entry which is preliminary data.</text>
</comment>
<dbReference type="Pfam" id="PF08666">
    <property type="entry name" value="SAF"/>
    <property type="match status" value="1"/>
</dbReference>
<gene>
    <name evidence="2" type="ORF">SDC9_170388</name>
</gene>
<organism evidence="2">
    <name type="scientific">bioreactor metagenome</name>
    <dbReference type="NCBI Taxonomy" id="1076179"/>
    <lineage>
        <taxon>unclassified sequences</taxon>
        <taxon>metagenomes</taxon>
        <taxon>ecological metagenomes</taxon>
    </lineage>
</organism>
<dbReference type="EMBL" id="VSSQ01071390">
    <property type="protein sequence ID" value="MPN23003.1"/>
    <property type="molecule type" value="Genomic_DNA"/>
</dbReference>
<dbReference type="AlphaFoldDB" id="A0A645GGY4"/>
<evidence type="ECO:0000313" key="2">
    <source>
        <dbReference type="EMBL" id="MPN23003.1"/>
    </source>
</evidence>
<dbReference type="InterPro" id="IPR013974">
    <property type="entry name" value="SAF"/>
</dbReference>
<dbReference type="InterPro" id="IPR017592">
    <property type="entry name" value="Pilus_assmbl_Flp-typ_CpaB"/>
</dbReference>
<dbReference type="Gene3D" id="3.90.1210.10">
    <property type="entry name" value="Antifreeze-like/N-acetylneuraminic acid synthase C-terminal domain"/>
    <property type="match status" value="1"/>
</dbReference>
<reference evidence="2" key="1">
    <citation type="submission" date="2019-08" db="EMBL/GenBank/DDBJ databases">
        <authorList>
            <person name="Kucharzyk K."/>
            <person name="Murdoch R.W."/>
            <person name="Higgins S."/>
            <person name="Loffler F."/>
        </authorList>
    </citation>
    <scope>NUCLEOTIDE SEQUENCE</scope>
</reference>
<name>A0A645GGY4_9ZZZZ</name>